<dbReference type="AlphaFoldDB" id="A0A9N9A0E2"/>
<keyword evidence="5" id="KW-1185">Reference proteome</keyword>
<dbReference type="Pfam" id="PF02845">
    <property type="entry name" value="CUE"/>
    <property type="match status" value="1"/>
</dbReference>
<evidence type="ECO:0000259" key="3">
    <source>
        <dbReference type="PROSITE" id="PS51140"/>
    </source>
</evidence>
<dbReference type="EMBL" id="CAJVPP010000795">
    <property type="protein sequence ID" value="CAG8512683.1"/>
    <property type="molecule type" value="Genomic_DNA"/>
</dbReference>
<comment type="caution">
    <text evidence="4">The sequence shown here is derived from an EMBL/GenBank/DDBJ whole genome shotgun (WGS) entry which is preliminary data.</text>
</comment>
<dbReference type="PANTHER" id="PTHR46535:SF1">
    <property type="entry name" value="NEDD4-BINDING PROTEIN 2"/>
    <property type="match status" value="1"/>
</dbReference>
<feature type="compositionally biased region" description="Low complexity" evidence="1">
    <location>
        <begin position="64"/>
        <end position="77"/>
    </location>
</feature>
<dbReference type="Gene3D" id="3.30.1370.110">
    <property type="match status" value="1"/>
</dbReference>
<dbReference type="PANTHER" id="PTHR46535">
    <property type="entry name" value="NEDD4-BINDING PROTEIN 2"/>
    <property type="match status" value="1"/>
</dbReference>
<gene>
    <name evidence="4" type="ORF">FMOSSE_LOCUS4622</name>
</gene>
<evidence type="ECO:0000313" key="5">
    <source>
        <dbReference type="Proteomes" id="UP000789375"/>
    </source>
</evidence>
<dbReference type="PROSITE" id="PS50828">
    <property type="entry name" value="SMR"/>
    <property type="match status" value="1"/>
</dbReference>
<sequence length="552" mass="62796">MDTLRVLEQKYCPPLDSALVAAIFNDVKIFEDCCDIFEKLAKEANFVLDATLVLDAERSKDEMNSGNSSSSNYKSSNGETGDGSMTSIENLMDYLSIGDDSGSLCSDDFIPLDEEIKYLESSEVNRIIDSPTEFLKSCFPMISEFIDTLMKENNDNVEVVLNLLLNEQDSSYFQTNSTPSSVYVKDPNDEDNFLVSESRFKRRKKKRHRKPKRNIIIQNNTFRSYANVSSASNSPATPGSSTSSSSSASRWGWDTPSPLTSPLQSKNQWNYLQDDSFDENLSQLTTVLPDHDFESLRNALITCKGHFDNAIDMLLSANNSVWNGSNEAIKLRSKDYRQTSHTPSFSNVIKDHNRPSLQIPIKFNFSSNRNKYKVYDDDDNDDGLVDHEDRYDPVFCRMRAQEYMEMRSESYKKAFESYQKSKGHRNGEGGIAFHYSTEGRKFDTEMKRWNLRAARSSVRLNSEKRREENVLDLHGCSVNEALTIVKEKLNQWYSESGGTSLKPLKIITGLGKHSPNGVPKLPTAINKFLVKDNWNVKEYKGYLIVDGIRNNH</sequence>
<dbReference type="SUPFAM" id="SSF46934">
    <property type="entry name" value="UBA-like"/>
    <property type="match status" value="1"/>
</dbReference>
<dbReference type="SMART" id="SM01162">
    <property type="entry name" value="DUF1771"/>
    <property type="match status" value="1"/>
</dbReference>
<dbReference type="GO" id="GO:0005634">
    <property type="term" value="C:nucleus"/>
    <property type="evidence" value="ECO:0007669"/>
    <property type="project" value="TreeGrafter"/>
</dbReference>
<accession>A0A9N9A0E2</accession>
<evidence type="ECO:0000256" key="1">
    <source>
        <dbReference type="SAM" id="MobiDB-lite"/>
    </source>
</evidence>
<dbReference type="InterPro" id="IPR003892">
    <property type="entry name" value="CUE"/>
</dbReference>
<dbReference type="InterPro" id="IPR009060">
    <property type="entry name" value="UBA-like_sf"/>
</dbReference>
<proteinExistence type="predicted"/>
<dbReference type="GO" id="GO:0043130">
    <property type="term" value="F:ubiquitin binding"/>
    <property type="evidence" value="ECO:0007669"/>
    <property type="project" value="InterPro"/>
</dbReference>
<dbReference type="InterPro" id="IPR002625">
    <property type="entry name" value="Smr_dom"/>
</dbReference>
<dbReference type="InterPro" id="IPR013899">
    <property type="entry name" value="DUF1771"/>
</dbReference>
<feature type="compositionally biased region" description="Low complexity" evidence="1">
    <location>
        <begin position="229"/>
        <end position="249"/>
    </location>
</feature>
<dbReference type="Proteomes" id="UP000789375">
    <property type="component" value="Unassembled WGS sequence"/>
</dbReference>
<reference evidence="4" key="1">
    <citation type="submission" date="2021-06" db="EMBL/GenBank/DDBJ databases">
        <authorList>
            <person name="Kallberg Y."/>
            <person name="Tangrot J."/>
            <person name="Rosling A."/>
        </authorList>
    </citation>
    <scope>NUCLEOTIDE SEQUENCE</scope>
    <source>
        <strain evidence="4">87-6 pot B 2015</strain>
    </source>
</reference>
<dbReference type="Pfam" id="PF08590">
    <property type="entry name" value="DUF1771"/>
    <property type="match status" value="1"/>
</dbReference>
<protein>
    <submittedName>
        <fullName evidence="4">6112_t:CDS:1</fullName>
    </submittedName>
</protein>
<feature type="domain" description="Smr" evidence="2">
    <location>
        <begin position="471"/>
        <end position="539"/>
    </location>
</feature>
<name>A0A9N9A0E2_FUNMO</name>
<feature type="domain" description="CUE" evidence="3">
    <location>
        <begin position="276"/>
        <end position="319"/>
    </location>
</feature>
<dbReference type="CDD" id="cd14279">
    <property type="entry name" value="CUE"/>
    <property type="match status" value="1"/>
</dbReference>
<evidence type="ECO:0000259" key="2">
    <source>
        <dbReference type="PROSITE" id="PS50828"/>
    </source>
</evidence>
<dbReference type="SUPFAM" id="SSF160443">
    <property type="entry name" value="SMR domain-like"/>
    <property type="match status" value="1"/>
</dbReference>
<dbReference type="Pfam" id="PF01713">
    <property type="entry name" value="Smr"/>
    <property type="match status" value="1"/>
</dbReference>
<evidence type="ECO:0000313" key="4">
    <source>
        <dbReference type="EMBL" id="CAG8512683.1"/>
    </source>
</evidence>
<dbReference type="InterPro" id="IPR052772">
    <property type="entry name" value="Endo/PolyKinase_Domain-Protein"/>
</dbReference>
<dbReference type="PROSITE" id="PS51140">
    <property type="entry name" value="CUE"/>
    <property type="match status" value="1"/>
</dbReference>
<feature type="region of interest" description="Disordered" evidence="1">
    <location>
        <begin position="227"/>
        <end position="265"/>
    </location>
</feature>
<dbReference type="InterPro" id="IPR036063">
    <property type="entry name" value="Smr_dom_sf"/>
</dbReference>
<feature type="region of interest" description="Disordered" evidence="1">
    <location>
        <begin position="59"/>
        <end position="82"/>
    </location>
</feature>
<dbReference type="GO" id="GO:0004519">
    <property type="term" value="F:endonuclease activity"/>
    <property type="evidence" value="ECO:0007669"/>
    <property type="project" value="TreeGrafter"/>
</dbReference>
<organism evidence="4 5">
    <name type="scientific">Funneliformis mosseae</name>
    <name type="common">Endomycorrhizal fungus</name>
    <name type="synonym">Glomus mosseae</name>
    <dbReference type="NCBI Taxonomy" id="27381"/>
    <lineage>
        <taxon>Eukaryota</taxon>
        <taxon>Fungi</taxon>
        <taxon>Fungi incertae sedis</taxon>
        <taxon>Mucoromycota</taxon>
        <taxon>Glomeromycotina</taxon>
        <taxon>Glomeromycetes</taxon>
        <taxon>Glomerales</taxon>
        <taxon>Glomeraceae</taxon>
        <taxon>Funneliformis</taxon>
    </lineage>
</organism>
<dbReference type="SMART" id="SM00463">
    <property type="entry name" value="SMR"/>
    <property type="match status" value="1"/>
</dbReference>